<feature type="transmembrane region" description="Helical" evidence="6">
    <location>
        <begin position="120"/>
        <end position="143"/>
    </location>
</feature>
<evidence type="ECO:0000256" key="2">
    <source>
        <dbReference type="ARBA" id="ARBA00008333"/>
    </source>
</evidence>
<evidence type="ECO:0000256" key="5">
    <source>
        <dbReference type="ARBA" id="ARBA00023136"/>
    </source>
</evidence>
<dbReference type="Pfam" id="PF03239">
    <property type="entry name" value="FTR1"/>
    <property type="match status" value="1"/>
</dbReference>
<name>U4VKD8_9HYPH</name>
<evidence type="ECO:0000313" key="8">
    <source>
        <dbReference type="Proteomes" id="UP000016842"/>
    </source>
</evidence>
<evidence type="ECO:0000256" key="1">
    <source>
        <dbReference type="ARBA" id="ARBA00004141"/>
    </source>
</evidence>
<feature type="transmembrane region" description="Helical" evidence="6">
    <location>
        <begin position="6"/>
        <end position="26"/>
    </location>
</feature>
<keyword evidence="3 6" id="KW-0812">Transmembrane</keyword>
<evidence type="ECO:0000256" key="6">
    <source>
        <dbReference type="SAM" id="Phobius"/>
    </source>
</evidence>
<gene>
    <name evidence="7" type="ORF">Q644_12135</name>
</gene>
<keyword evidence="4 6" id="KW-1133">Transmembrane helix</keyword>
<reference evidence="7 8" key="1">
    <citation type="journal article" date="2014" name="FEMS Microbiol. Lett.">
        <title>Genome sequencing analysis reveals virulence-related gene content of Ochrobactrum intermedium strain 229E, a urease-positive strain isolated from the human gastric niche.</title>
        <authorList>
            <person name="Kulkarni G.J."/>
            <person name="Shetty S."/>
            <person name="Dharne M.S."/>
            <person name="Shouche Y.S."/>
        </authorList>
    </citation>
    <scope>NUCLEOTIDE SEQUENCE [LARGE SCALE GENOMIC DNA]</scope>
    <source>
        <strain evidence="7 8">229E</strain>
    </source>
</reference>
<proteinExistence type="inferred from homology"/>
<feature type="transmembrane region" description="Helical" evidence="6">
    <location>
        <begin position="250"/>
        <end position="268"/>
    </location>
</feature>
<dbReference type="InterPro" id="IPR004923">
    <property type="entry name" value="FTR1/Fip1/EfeU"/>
</dbReference>
<organism evidence="7 8">
    <name type="scientific">Brucella intermedia 229E</name>
    <dbReference type="NCBI Taxonomy" id="1337887"/>
    <lineage>
        <taxon>Bacteria</taxon>
        <taxon>Pseudomonadati</taxon>
        <taxon>Pseudomonadota</taxon>
        <taxon>Alphaproteobacteria</taxon>
        <taxon>Hyphomicrobiales</taxon>
        <taxon>Brucellaceae</taxon>
        <taxon>Brucella/Ochrobactrum group</taxon>
        <taxon>Brucella</taxon>
    </lineage>
</organism>
<dbReference type="Proteomes" id="UP000016842">
    <property type="component" value="Unassembled WGS sequence"/>
</dbReference>
<dbReference type="EMBL" id="ASXJ01000026">
    <property type="protein sequence ID" value="ERM03276.1"/>
    <property type="molecule type" value="Genomic_DNA"/>
</dbReference>
<dbReference type="AlphaFoldDB" id="U4VKD8"/>
<feature type="transmembrane region" description="Helical" evidence="6">
    <location>
        <begin position="70"/>
        <end position="89"/>
    </location>
</feature>
<comment type="subcellular location">
    <subcellularLocation>
        <location evidence="1">Membrane</location>
        <topology evidence="1">Multi-pass membrane protein</topology>
    </subcellularLocation>
</comment>
<dbReference type="GO" id="GO:0033573">
    <property type="term" value="C:high-affinity iron permease complex"/>
    <property type="evidence" value="ECO:0007669"/>
    <property type="project" value="InterPro"/>
</dbReference>
<dbReference type="PATRIC" id="fig|1337887.3.peg.627"/>
<evidence type="ECO:0000313" key="7">
    <source>
        <dbReference type="EMBL" id="ERM03276.1"/>
    </source>
</evidence>
<accession>U4VKD8</accession>
<dbReference type="GO" id="GO:0015093">
    <property type="term" value="F:ferrous iron transmembrane transporter activity"/>
    <property type="evidence" value="ECO:0007669"/>
    <property type="project" value="TreeGrafter"/>
</dbReference>
<comment type="caution">
    <text evidence="7">The sequence shown here is derived from an EMBL/GenBank/DDBJ whole genome shotgun (WGS) entry which is preliminary data.</text>
</comment>
<dbReference type="PANTHER" id="PTHR31632:SF2">
    <property type="entry name" value="PLASMA MEMBRANE IRON PERMEASE"/>
    <property type="match status" value="1"/>
</dbReference>
<feature type="transmembrane region" description="Helical" evidence="6">
    <location>
        <begin position="38"/>
        <end position="58"/>
    </location>
</feature>
<sequence>MLVPFLIMFREGVEAALIVGIIATYLHQTGRSAWMPVVWIGILLALAMSLTVGAILQLLSAEFPQKAQELFEAIIGLIAVFVLTSMVFWMRKAARSIKVELHHSIDAAFQTPPTHKGFGLILMVFFAVAREGLESVFFLLAAFQQSEGPAAPVGALLGVLLAAAVGYGIFKGGLKLNLRRFFRWTGVFILIIAAGILANSVMALHEAGIWNHFQAVVFDASDILPLDSTLGSVLAGGVFGYIATPTVSEVVAYVAFLVPALILFLMPASGSVAASQIKTSAQ</sequence>
<dbReference type="PANTHER" id="PTHR31632">
    <property type="entry name" value="IRON TRANSPORTER FTH1"/>
    <property type="match status" value="1"/>
</dbReference>
<keyword evidence="5 6" id="KW-0472">Membrane</keyword>
<evidence type="ECO:0000256" key="3">
    <source>
        <dbReference type="ARBA" id="ARBA00022692"/>
    </source>
</evidence>
<feature type="transmembrane region" description="Helical" evidence="6">
    <location>
        <begin position="182"/>
        <end position="203"/>
    </location>
</feature>
<protein>
    <submittedName>
        <fullName evidence="7">Iron transporter</fullName>
    </submittedName>
</protein>
<feature type="transmembrane region" description="Helical" evidence="6">
    <location>
        <begin position="149"/>
        <end position="170"/>
    </location>
</feature>
<feature type="transmembrane region" description="Helical" evidence="6">
    <location>
        <begin position="223"/>
        <end position="243"/>
    </location>
</feature>
<dbReference type="NCBIfam" id="NF041756">
    <property type="entry name" value="EfeU"/>
    <property type="match status" value="1"/>
</dbReference>
<evidence type="ECO:0000256" key="4">
    <source>
        <dbReference type="ARBA" id="ARBA00022989"/>
    </source>
</evidence>
<comment type="similarity">
    <text evidence="2">Belongs to the oxidase-dependent Fe transporter (OFeT) (TC 9.A.10.1) family.</text>
</comment>